<keyword evidence="3" id="KW-0325">Glycoprotein</keyword>
<dbReference type="PANTHER" id="PTHR11475">
    <property type="entry name" value="OXIDASE/PEROXIDASE"/>
    <property type="match status" value="1"/>
</dbReference>
<feature type="region of interest" description="Disordered" evidence="4">
    <location>
        <begin position="1"/>
        <end position="20"/>
    </location>
</feature>
<gene>
    <name evidence="5" type="ORF">FPZ54_10745</name>
</gene>
<dbReference type="KEGG" id="ssua:FPZ54_10745"/>
<keyword evidence="2" id="KW-0964">Secreted</keyword>
<reference evidence="5 6" key="1">
    <citation type="submission" date="2019-07" db="EMBL/GenBank/DDBJ databases">
        <title>Sphingomonas alkalisoli sp. nov., isolated from rhizosphere soil of Suaedae salsa.</title>
        <authorList>
            <person name="Zhang H."/>
            <person name="Xu L."/>
            <person name="Zhang J.-X."/>
            <person name="Sun J.-Q."/>
        </authorList>
    </citation>
    <scope>NUCLEOTIDE SEQUENCE [LARGE SCALE GENOMIC DNA]</scope>
    <source>
        <strain evidence="5 6">XS-10</strain>
    </source>
</reference>
<dbReference type="SUPFAM" id="SSF48113">
    <property type="entry name" value="Heme-dependent peroxidases"/>
    <property type="match status" value="1"/>
</dbReference>
<evidence type="ECO:0008006" key="7">
    <source>
        <dbReference type="Google" id="ProtNLM"/>
    </source>
</evidence>
<feature type="region of interest" description="Disordered" evidence="4">
    <location>
        <begin position="49"/>
        <end position="80"/>
    </location>
</feature>
<evidence type="ECO:0000256" key="2">
    <source>
        <dbReference type="ARBA" id="ARBA00022525"/>
    </source>
</evidence>
<dbReference type="GO" id="GO:0004601">
    <property type="term" value="F:peroxidase activity"/>
    <property type="evidence" value="ECO:0007669"/>
    <property type="project" value="InterPro"/>
</dbReference>
<comment type="subcellular location">
    <subcellularLocation>
        <location evidence="1">Secreted</location>
    </subcellularLocation>
</comment>
<dbReference type="CDD" id="cd09819">
    <property type="entry name" value="An_peroxidase_bacterial_1"/>
    <property type="match status" value="1"/>
</dbReference>
<feature type="region of interest" description="Disordered" evidence="4">
    <location>
        <begin position="391"/>
        <end position="447"/>
    </location>
</feature>
<dbReference type="EMBL" id="CP042239">
    <property type="protein sequence ID" value="QDX26453.1"/>
    <property type="molecule type" value="Genomic_DNA"/>
</dbReference>
<dbReference type="OrthoDB" id="105077at2"/>
<dbReference type="GO" id="GO:0006979">
    <property type="term" value="P:response to oxidative stress"/>
    <property type="evidence" value="ECO:0007669"/>
    <property type="project" value="InterPro"/>
</dbReference>
<accession>A0A518RG74</accession>
<sequence>MGDDPVGQRQVAADADQRPRDIAERFDIVGAMAQRILILDDRPPPGRGWIAGPAKGEGDPVAKGRKPGGERTGRIGGRQRVGQPQRFEHGFALPATEQRIGAPIEFVAVMAELRLAQDAVTFGKIDLGPYLRRGHRRYRLLKRKQVVAAPFGAPAPNLKPALPVEQADRGAQPVARLADRAVEQIADTELTGDLDMGQSPLDEHRRRTGRNDEQLGKLGQGHAHLMRDPLAQPVGLFRAAEMDEGEHGDRRLGREPGRVGAEQFGLRGQWRAEHAMRIGQWGRRLGERHLAERVQPCPLIAQPILELVAAAQVDPFQEIAALVPRSRGRPHRQRQQVDVDPVEVEPDTLRRARQKVARVMRLQQLVERRKLAAQARLGLGRVARSPEHRIEPHPGALAIGRDGEQGKQGDGLLAADLHPHARRREKAEWPHELQRKPSASVHRSSPRMDSIKTTILITKRARMNRFSRFCDASSARCARSARTRAACEQGDAAMLSSLNHGQNAGPIPPAAATSERAPASAVLAYAGSRDRMTARGASGADAFGYLFDVAGISRIANPFDALGAVGAGMTAGAGLPGPSGLAAILTYFGQFVDHDITANTDRDPASLPRFAIGTPQLTLNARSDVRAQLGNLRRGTLRLDSVYGDGMAIDAKLRDGAQMRIGQTDGGAPNDLPRFGAMVDAGVVRADELPDTSAMHSDFGPVDPRRMAFIADGRNDENLVVAQLHLAFLRFHNAIADRLAGSDDERFARARQLVQWHYQWLVVERYLRAICDPAMLDAVLAGGAQRYRDFATGHGGASGDHAPMPIEFSVAAFRFGHSMIRPGYVFNADFPRASLNQLFQFTGRGGLGGPEVLPDIWVIDWNNFIDDQPANLQALAIDAALAPALGDLVNEDLPHLRSLAQRNLRRSYVLNVPTAQAIAAQLAAQGVDIAPLAHAELVSVPGGVALEQHGLAETTPLWFYILAEAEKRGGGKRLGPLGSLIVAETLVGLLVVDPESYWHAGAGGARWHPADAGLDAPIDSFQAMLAFAGVL</sequence>
<proteinExistence type="predicted"/>
<evidence type="ECO:0000256" key="3">
    <source>
        <dbReference type="ARBA" id="ARBA00023180"/>
    </source>
</evidence>
<dbReference type="AlphaFoldDB" id="A0A518RG74"/>
<dbReference type="InterPro" id="IPR037120">
    <property type="entry name" value="Haem_peroxidase_sf_animal"/>
</dbReference>
<feature type="region of interest" description="Disordered" evidence="4">
    <location>
        <begin position="192"/>
        <end position="211"/>
    </location>
</feature>
<dbReference type="GO" id="GO:0020037">
    <property type="term" value="F:heme binding"/>
    <property type="evidence" value="ECO:0007669"/>
    <property type="project" value="InterPro"/>
</dbReference>
<dbReference type="InterPro" id="IPR019791">
    <property type="entry name" value="Haem_peroxidase_animal"/>
</dbReference>
<feature type="compositionally biased region" description="Basic and acidic residues" evidence="4">
    <location>
        <begin position="201"/>
        <end position="211"/>
    </location>
</feature>
<dbReference type="GO" id="GO:0005576">
    <property type="term" value="C:extracellular region"/>
    <property type="evidence" value="ECO:0007669"/>
    <property type="project" value="UniProtKB-SubCell"/>
</dbReference>
<evidence type="ECO:0000256" key="1">
    <source>
        <dbReference type="ARBA" id="ARBA00004613"/>
    </source>
</evidence>
<organism evidence="5 6">
    <name type="scientific">Sphingomonas suaedae</name>
    <dbReference type="NCBI Taxonomy" id="2599297"/>
    <lineage>
        <taxon>Bacteria</taxon>
        <taxon>Pseudomonadati</taxon>
        <taxon>Pseudomonadota</taxon>
        <taxon>Alphaproteobacteria</taxon>
        <taxon>Sphingomonadales</taxon>
        <taxon>Sphingomonadaceae</taxon>
        <taxon>Sphingomonas</taxon>
    </lineage>
</organism>
<dbReference type="Proteomes" id="UP000318055">
    <property type="component" value="Chromosome"/>
</dbReference>
<evidence type="ECO:0000256" key="4">
    <source>
        <dbReference type="SAM" id="MobiDB-lite"/>
    </source>
</evidence>
<evidence type="ECO:0000313" key="6">
    <source>
        <dbReference type="Proteomes" id="UP000318055"/>
    </source>
</evidence>
<dbReference type="Pfam" id="PF03098">
    <property type="entry name" value="An_peroxidase"/>
    <property type="match status" value="1"/>
</dbReference>
<name>A0A518RG74_9SPHN</name>
<evidence type="ECO:0000313" key="5">
    <source>
        <dbReference type="EMBL" id="QDX26453.1"/>
    </source>
</evidence>
<dbReference type="Gene3D" id="1.10.640.10">
    <property type="entry name" value="Haem peroxidase domain superfamily, animal type"/>
    <property type="match status" value="1"/>
</dbReference>
<keyword evidence="6" id="KW-1185">Reference proteome</keyword>
<dbReference type="PANTHER" id="PTHR11475:SF4">
    <property type="entry name" value="CHORION PEROXIDASE"/>
    <property type="match status" value="1"/>
</dbReference>
<protein>
    <recommendedName>
        <fullName evidence="7">Peroxidase</fullName>
    </recommendedName>
</protein>
<feature type="compositionally biased region" description="Basic and acidic residues" evidence="4">
    <location>
        <begin position="56"/>
        <end position="73"/>
    </location>
</feature>
<feature type="compositionally biased region" description="Basic and acidic residues" evidence="4">
    <location>
        <begin position="425"/>
        <end position="435"/>
    </location>
</feature>
<dbReference type="InterPro" id="IPR010255">
    <property type="entry name" value="Haem_peroxidase_sf"/>
</dbReference>